<protein>
    <submittedName>
        <fullName evidence="1">Uncharacterized protein</fullName>
    </submittedName>
</protein>
<name>A0A1Y0SVC8_9CAUD</name>
<proteinExistence type="predicted"/>
<keyword evidence="2" id="KW-1185">Reference proteome</keyword>
<dbReference type="Proteomes" id="UP000224829">
    <property type="component" value="Segment"/>
</dbReference>
<accession>A0A1Y0SVC8</accession>
<dbReference type="EMBL" id="MF063068">
    <property type="protein sequence ID" value="ARV77370.1"/>
    <property type="molecule type" value="Genomic_DNA"/>
</dbReference>
<organism evidence="1 2">
    <name type="scientific">Pseudomonas phage Noxifer</name>
    <dbReference type="NCBI Taxonomy" id="2006684"/>
    <lineage>
        <taxon>Viruses</taxon>
        <taxon>Duplodnaviria</taxon>
        <taxon>Heunggongvirae</taxon>
        <taxon>Uroviricota</taxon>
        <taxon>Caudoviricetes</taxon>
        <taxon>Chimalliviridae</taxon>
        <taxon>Noxifervirus</taxon>
        <taxon>Noxifervirus noxifer</taxon>
    </lineage>
</organism>
<gene>
    <name evidence="1" type="ORF">NOXIFER_201</name>
</gene>
<evidence type="ECO:0000313" key="2">
    <source>
        <dbReference type="Proteomes" id="UP000224829"/>
    </source>
</evidence>
<sequence>MLEELTASNGRRFTWLDRIAPSRSLEALQFAMDLSPWAWGGENTIRDSWYLNRCMHSWFNDEHVPDISEVLMAKPILPNDLGVEPMSTTEKNPIAKSIAYAEKHDLFGKITLADNGTITSSDDLVETTAALDAGLTMDQVKKFQKSLGELIPAATYVAGLRAEEGFKANPELTETGFSFNVGSHQKVAGLFHRDNKDHTVVVVETTHRSAEFQRVVTHINGLFDDINN</sequence>
<reference evidence="1 2" key="1">
    <citation type="submission" date="2017-05" db="EMBL/GenBank/DDBJ databases">
        <authorList>
            <person name="Song R."/>
            <person name="Chenine A.L."/>
            <person name="Ruprecht R.M."/>
        </authorList>
    </citation>
    <scope>NUCLEOTIDE SEQUENCE [LARGE SCALE GENOMIC DNA]</scope>
</reference>
<evidence type="ECO:0000313" key="1">
    <source>
        <dbReference type="EMBL" id="ARV77370.1"/>
    </source>
</evidence>